<evidence type="ECO:0000313" key="14">
    <source>
        <dbReference type="Proteomes" id="UP000077202"/>
    </source>
</evidence>
<dbReference type="PANTHER" id="PTHR13046">
    <property type="entry name" value="PROTEASE U48 CAAX PRENYL PROTEASE RCE1"/>
    <property type="match status" value="1"/>
</dbReference>
<keyword evidence="14" id="KW-1185">Reference proteome</keyword>
<dbReference type="Proteomes" id="UP000077202">
    <property type="component" value="Unassembled WGS sequence"/>
</dbReference>
<dbReference type="InterPro" id="IPR003675">
    <property type="entry name" value="Rce1/LyrA-like_dom"/>
</dbReference>
<dbReference type="GO" id="GO:0071586">
    <property type="term" value="P:CAAX-box protein processing"/>
    <property type="evidence" value="ECO:0007669"/>
    <property type="project" value="InterPro"/>
</dbReference>
<evidence type="ECO:0000256" key="8">
    <source>
        <dbReference type="ARBA" id="ARBA00023136"/>
    </source>
</evidence>
<feature type="domain" description="CAAX prenyl protease 2/Lysostaphin resistance protein A-like" evidence="12">
    <location>
        <begin position="167"/>
        <end position="280"/>
    </location>
</feature>
<evidence type="ECO:0000256" key="7">
    <source>
        <dbReference type="ARBA" id="ARBA00022989"/>
    </source>
</evidence>
<keyword evidence="7 11" id="KW-1133">Transmembrane helix</keyword>
<keyword evidence="4 11" id="KW-0812">Transmembrane</keyword>
<evidence type="ECO:0000256" key="5">
    <source>
        <dbReference type="ARBA" id="ARBA00022801"/>
    </source>
</evidence>
<organism evidence="13 14">
    <name type="scientific">Marchantia polymorpha subsp. ruderalis</name>
    <dbReference type="NCBI Taxonomy" id="1480154"/>
    <lineage>
        <taxon>Eukaryota</taxon>
        <taxon>Viridiplantae</taxon>
        <taxon>Streptophyta</taxon>
        <taxon>Embryophyta</taxon>
        <taxon>Marchantiophyta</taxon>
        <taxon>Marchantiopsida</taxon>
        <taxon>Marchantiidae</taxon>
        <taxon>Marchantiales</taxon>
        <taxon>Marchantiaceae</taxon>
        <taxon>Marchantia</taxon>
    </lineage>
</organism>
<evidence type="ECO:0000256" key="10">
    <source>
        <dbReference type="ARBA" id="ARBA00049729"/>
    </source>
</evidence>
<name>A0A176VJJ0_MARPO</name>
<keyword evidence="3" id="KW-0645">Protease</keyword>
<feature type="transmembrane region" description="Helical" evidence="11">
    <location>
        <begin position="30"/>
        <end position="52"/>
    </location>
</feature>
<evidence type="ECO:0000256" key="2">
    <source>
        <dbReference type="ARBA" id="ARBA00006897"/>
    </source>
</evidence>
<dbReference type="EC" id="3.4.26.1" evidence="10"/>
<dbReference type="PANTHER" id="PTHR13046:SF0">
    <property type="entry name" value="CAAX PRENYL PROTEASE 2"/>
    <property type="match status" value="1"/>
</dbReference>
<feature type="transmembrane region" description="Helical" evidence="11">
    <location>
        <begin position="64"/>
        <end position="85"/>
    </location>
</feature>
<dbReference type="GO" id="GO:0004222">
    <property type="term" value="F:metalloendopeptidase activity"/>
    <property type="evidence" value="ECO:0007669"/>
    <property type="project" value="InterPro"/>
</dbReference>
<keyword evidence="8 11" id="KW-0472">Membrane</keyword>
<evidence type="ECO:0000259" key="12">
    <source>
        <dbReference type="Pfam" id="PF02517"/>
    </source>
</evidence>
<sequence>MQNAAPAAAADFVPGEIFARLNGAMEKKGAAVGVCAMMAASYVAVLYLPAIFLRSPKSIREHMLRRFACAAVASALAPMLCYALLPDHPRWDSDPSIVLEIFGLRTHHLWQAIVLPCLLTGMLYLGPLVLAFLDLIEWCWAASHGGLIRQICSVVVVNGKNMASDVLVWRNCLVAPVSEELVFRACMVPLLLCGGFSTTATVFLCPMFFALGRSCSPPATHLHHFGELITRQKQVISTAALIVGMQLGYTTVFGWYATFLYQRTGHLIAPIVAHIVCNIMGLPNVDEALASSHRRVLFVAYVVGLVGFFLVLGPLSDPRFFNEGGDSRGCDCWSGFCKWTAPQKL</sequence>
<evidence type="ECO:0000256" key="3">
    <source>
        <dbReference type="ARBA" id="ARBA00022670"/>
    </source>
</evidence>
<evidence type="ECO:0000256" key="11">
    <source>
        <dbReference type="SAM" id="Phobius"/>
    </source>
</evidence>
<feature type="transmembrane region" description="Helical" evidence="11">
    <location>
        <begin position="239"/>
        <end position="261"/>
    </location>
</feature>
<comment type="subcellular location">
    <subcellularLocation>
        <location evidence="1">Endoplasmic reticulum membrane</location>
        <topology evidence="1">Multi-pass membrane protein</topology>
    </subcellularLocation>
</comment>
<accession>A0A176VJJ0</accession>
<gene>
    <name evidence="13" type="ORF">AXG93_948s1290</name>
</gene>
<evidence type="ECO:0000256" key="1">
    <source>
        <dbReference type="ARBA" id="ARBA00004477"/>
    </source>
</evidence>
<feature type="transmembrane region" description="Helical" evidence="11">
    <location>
        <begin position="109"/>
        <end position="133"/>
    </location>
</feature>
<evidence type="ECO:0000256" key="9">
    <source>
        <dbReference type="ARBA" id="ARBA00047280"/>
    </source>
</evidence>
<dbReference type="EMBL" id="LVLJ01003603">
    <property type="protein sequence ID" value="OAE20522.1"/>
    <property type="molecule type" value="Genomic_DNA"/>
</dbReference>
<feature type="transmembrane region" description="Helical" evidence="11">
    <location>
        <begin position="297"/>
        <end position="315"/>
    </location>
</feature>
<dbReference type="GO" id="GO:0005789">
    <property type="term" value="C:endoplasmic reticulum membrane"/>
    <property type="evidence" value="ECO:0007669"/>
    <property type="project" value="UniProtKB-SubCell"/>
</dbReference>
<reference evidence="13" key="1">
    <citation type="submission" date="2016-03" db="EMBL/GenBank/DDBJ databases">
        <title>Mechanisms controlling the formation of the plant cell surface in tip-growing cells are functionally conserved among land plants.</title>
        <authorList>
            <person name="Honkanen S."/>
            <person name="Jones V.A."/>
            <person name="Morieri G."/>
            <person name="Champion C."/>
            <person name="Hetherington A.J."/>
            <person name="Kelly S."/>
            <person name="Saint-Marcoux D."/>
            <person name="Proust H."/>
            <person name="Prescott H."/>
            <person name="Dolan L."/>
        </authorList>
    </citation>
    <scope>NUCLEOTIDE SEQUENCE [LARGE SCALE GENOMIC DNA]</scope>
    <source>
        <tissue evidence="13">Whole gametophyte</tissue>
    </source>
</reference>
<proteinExistence type="inferred from homology"/>
<comment type="similarity">
    <text evidence="2">Belongs to the peptidase U48 family.</text>
</comment>
<dbReference type="AlphaFoldDB" id="A0A176VJJ0"/>
<dbReference type="Pfam" id="PF02517">
    <property type="entry name" value="Rce1-like"/>
    <property type="match status" value="1"/>
</dbReference>
<protein>
    <recommendedName>
        <fullName evidence="10">intramembrane prenyl-peptidase Rce1</fullName>
        <ecNumber evidence="10">3.4.26.1</ecNumber>
    </recommendedName>
</protein>
<evidence type="ECO:0000256" key="4">
    <source>
        <dbReference type="ARBA" id="ARBA00022692"/>
    </source>
</evidence>
<keyword evidence="5" id="KW-0378">Hydrolase</keyword>
<evidence type="ECO:0000256" key="6">
    <source>
        <dbReference type="ARBA" id="ARBA00022824"/>
    </source>
</evidence>
<comment type="caution">
    <text evidence="13">The sequence shown here is derived from an EMBL/GenBank/DDBJ whole genome shotgun (WGS) entry which is preliminary data.</text>
</comment>
<keyword evidence="6" id="KW-0256">Endoplasmic reticulum</keyword>
<evidence type="ECO:0000313" key="13">
    <source>
        <dbReference type="EMBL" id="OAE20522.1"/>
    </source>
</evidence>
<comment type="catalytic activity">
    <reaction evidence="9">
        <text>Hydrolyzes the peptide bond -P2-(S-farnesyl or geranylgeranyl)C-P1'-P2'-P3'-COOH where P1' and P2' are amino acids with aliphatic sidechains and P3' is any C-terminal residue.</text>
        <dbReference type="EC" id="3.4.26.1"/>
    </reaction>
</comment>
<dbReference type="InterPro" id="IPR039731">
    <property type="entry name" value="Rce1"/>
</dbReference>